<feature type="region of interest" description="Disordered" evidence="1">
    <location>
        <begin position="543"/>
        <end position="588"/>
    </location>
</feature>
<dbReference type="PANTHER" id="PTHR42926">
    <property type="match status" value="1"/>
</dbReference>
<evidence type="ECO:0000313" key="3">
    <source>
        <dbReference type="EMBL" id="RYV51420.1"/>
    </source>
</evidence>
<sequence>MTVSAGERHPPRTEARLAKAPSGIRGFDQVTDGGLPRGRPTLVTGASGSGKTMFAVEFLVRGARDYGEPGVLLTFEESADDLIENVASLGFDLTQLERDGMLVIDAIHVDPAEVVATGAFNLDGLFIRLAGAVEEVGAKRVVLDTIEVLFGALGNEGIVRGELARLFRWLKSRGLTAVVTGERGRAGQLTRFGIEEYVSDCVIVLDHRVLDDVSTRRLQVAKYRGSAHGTNEYPFLITDRGVTVLPITAAGLRYGAPTERVSTGLAQLDHLLGGGVYRGSIVMVSGSAGTGKTTLAAQVVDAACARGEQALFVSFEESPDQLVRDMRSVGIDLGRWVDAGVLRMWSERATAFGLESHLGRLERMLEEQAPQVVALDGIASLGHVGSPSEVTSAVTRELDLVKARGITGVLTTLTHESDSAASALSVSSLIDTWLLLRNVETDGERNRLLFVIKSRGTAHSNQVREFVLTDHGAELLEVVVGPRGVATGSARAALLAEEHIGAVTRREDLDQRRAALAQRAAEVAAQIAVLQAKLAAEGAEVDRLAAQETHRDEARRSARSVLGAARGDSTASGDTAPEHPTPGPEEEV</sequence>
<accession>A0A4Q5N075</accession>
<comment type="caution">
    <text evidence="3">The sequence shown here is derived from an EMBL/GenBank/DDBJ whole genome shotgun (WGS) entry which is preliminary data.</text>
</comment>
<evidence type="ECO:0000259" key="2">
    <source>
        <dbReference type="PROSITE" id="PS51146"/>
    </source>
</evidence>
<evidence type="ECO:0000313" key="4">
    <source>
        <dbReference type="Proteomes" id="UP000293764"/>
    </source>
</evidence>
<feature type="compositionally biased region" description="Basic and acidic residues" evidence="1">
    <location>
        <begin position="543"/>
        <end position="556"/>
    </location>
</feature>
<feature type="region of interest" description="Disordered" evidence="1">
    <location>
        <begin position="1"/>
        <end position="20"/>
    </location>
</feature>
<name>A0A4Q5N075_9MICO</name>
<feature type="compositionally biased region" description="Pro residues" evidence="1">
    <location>
        <begin position="579"/>
        <end position="588"/>
    </location>
</feature>
<protein>
    <submittedName>
        <fullName evidence="3">Circadian clock protein KaiC</fullName>
    </submittedName>
</protein>
<dbReference type="EMBL" id="SDWW01000016">
    <property type="protein sequence ID" value="RYV51420.1"/>
    <property type="molecule type" value="Genomic_DNA"/>
</dbReference>
<dbReference type="InterPro" id="IPR014774">
    <property type="entry name" value="KaiC-like_dom"/>
</dbReference>
<dbReference type="InterPro" id="IPR051347">
    <property type="entry name" value="Circadian_clock_KaiC-rel"/>
</dbReference>
<dbReference type="Proteomes" id="UP000293764">
    <property type="component" value="Unassembled WGS sequence"/>
</dbReference>
<dbReference type="AlphaFoldDB" id="A0A4Q5N075"/>
<proteinExistence type="predicted"/>
<keyword evidence="4" id="KW-1185">Reference proteome</keyword>
<dbReference type="InterPro" id="IPR010624">
    <property type="entry name" value="KaiC_dom"/>
</dbReference>
<dbReference type="SMART" id="SM00382">
    <property type="entry name" value="AAA"/>
    <property type="match status" value="2"/>
</dbReference>
<dbReference type="GO" id="GO:0005524">
    <property type="term" value="F:ATP binding"/>
    <property type="evidence" value="ECO:0007669"/>
    <property type="project" value="InterPro"/>
</dbReference>
<dbReference type="Gene3D" id="3.40.50.300">
    <property type="entry name" value="P-loop containing nucleotide triphosphate hydrolases"/>
    <property type="match status" value="2"/>
</dbReference>
<dbReference type="OrthoDB" id="9783783at2"/>
<dbReference type="InterPro" id="IPR003593">
    <property type="entry name" value="AAA+_ATPase"/>
</dbReference>
<dbReference type="InterPro" id="IPR027417">
    <property type="entry name" value="P-loop_NTPase"/>
</dbReference>
<organism evidence="3 4">
    <name type="scientific">Pengzhenrongella frigida</name>
    <dbReference type="NCBI Taxonomy" id="1259133"/>
    <lineage>
        <taxon>Bacteria</taxon>
        <taxon>Bacillati</taxon>
        <taxon>Actinomycetota</taxon>
        <taxon>Actinomycetes</taxon>
        <taxon>Micrococcales</taxon>
        <taxon>Pengzhenrongella</taxon>
    </lineage>
</organism>
<feature type="compositionally biased region" description="Basic and acidic residues" evidence="1">
    <location>
        <begin position="1"/>
        <end position="17"/>
    </location>
</feature>
<evidence type="ECO:0000256" key="1">
    <source>
        <dbReference type="SAM" id="MobiDB-lite"/>
    </source>
</evidence>
<dbReference type="SUPFAM" id="SSF52540">
    <property type="entry name" value="P-loop containing nucleoside triphosphate hydrolases"/>
    <property type="match status" value="2"/>
</dbReference>
<dbReference type="Pfam" id="PF06745">
    <property type="entry name" value="ATPase"/>
    <property type="match status" value="2"/>
</dbReference>
<dbReference type="PANTHER" id="PTHR42926:SF1">
    <property type="entry name" value="CIRCADIAN CLOCK OSCILLATOR PROTEIN KAIC 1"/>
    <property type="match status" value="1"/>
</dbReference>
<dbReference type="PROSITE" id="PS51146">
    <property type="entry name" value="KAIC"/>
    <property type="match status" value="2"/>
</dbReference>
<gene>
    <name evidence="3" type="primary">kaiC</name>
    <name evidence="3" type="ORF">EUA98_08280</name>
</gene>
<reference evidence="3 4" key="1">
    <citation type="submission" date="2019-01" db="EMBL/GenBank/DDBJ databases">
        <title>Novel species of Cellulomonas.</title>
        <authorList>
            <person name="Liu Q."/>
            <person name="Xin Y.-H."/>
        </authorList>
    </citation>
    <scope>NUCLEOTIDE SEQUENCE [LARGE SCALE GENOMIC DNA]</scope>
    <source>
        <strain evidence="3 4">HLT2-17</strain>
    </source>
</reference>
<feature type="domain" description="KaiC" evidence="2">
    <location>
        <begin position="18"/>
        <end position="258"/>
    </location>
</feature>
<dbReference type="RefSeq" id="WP_130102206.1">
    <property type="nucleotide sequence ID" value="NZ_SDWW01000016.1"/>
</dbReference>
<feature type="domain" description="KaiC" evidence="2">
    <location>
        <begin position="259"/>
        <end position="489"/>
    </location>
</feature>
<dbReference type="NCBIfam" id="NF006799">
    <property type="entry name" value="PRK09302.1"/>
    <property type="match status" value="1"/>
</dbReference>
<dbReference type="PRINTS" id="PR01874">
    <property type="entry name" value="DNAREPAIRADA"/>
</dbReference>